<evidence type="ECO:0000313" key="2">
    <source>
        <dbReference type="EMBL" id="CAF4443068.1"/>
    </source>
</evidence>
<keyword evidence="1" id="KW-0472">Membrane</keyword>
<feature type="non-terminal residue" evidence="2">
    <location>
        <position position="1"/>
    </location>
</feature>
<evidence type="ECO:0000256" key="1">
    <source>
        <dbReference type="SAM" id="Phobius"/>
    </source>
</evidence>
<organism evidence="2 3">
    <name type="scientific">Adineta steineri</name>
    <dbReference type="NCBI Taxonomy" id="433720"/>
    <lineage>
        <taxon>Eukaryota</taxon>
        <taxon>Metazoa</taxon>
        <taxon>Spiralia</taxon>
        <taxon>Gnathifera</taxon>
        <taxon>Rotifera</taxon>
        <taxon>Eurotatoria</taxon>
        <taxon>Bdelloidea</taxon>
        <taxon>Adinetida</taxon>
        <taxon>Adinetidae</taxon>
        <taxon>Adineta</taxon>
    </lineage>
</organism>
<feature type="transmembrane region" description="Helical" evidence="1">
    <location>
        <begin position="15"/>
        <end position="37"/>
    </location>
</feature>
<accession>A0A820RXT7</accession>
<reference evidence="2" key="1">
    <citation type="submission" date="2021-02" db="EMBL/GenBank/DDBJ databases">
        <authorList>
            <person name="Nowell W R."/>
        </authorList>
    </citation>
    <scope>NUCLEOTIDE SEQUENCE</scope>
</reference>
<keyword evidence="1" id="KW-0812">Transmembrane</keyword>
<dbReference type="Proteomes" id="UP000663881">
    <property type="component" value="Unassembled WGS sequence"/>
</dbReference>
<evidence type="ECO:0000313" key="3">
    <source>
        <dbReference type="Proteomes" id="UP000663881"/>
    </source>
</evidence>
<comment type="caution">
    <text evidence="2">The sequence shown here is derived from an EMBL/GenBank/DDBJ whole genome shotgun (WGS) entry which is preliminary data.</text>
</comment>
<proteinExistence type="predicted"/>
<keyword evidence="1" id="KW-1133">Transmembrane helix</keyword>
<protein>
    <submittedName>
        <fullName evidence="2">Uncharacterized protein</fullName>
    </submittedName>
</protein>
<dbReference type="AlphaFoldDB" id="A0A820RXT7"/>
<name>A0A820RXT7_9BILA</name>
<dbReference type="EMBL" id="CAJOAY010034134">
    <property type="protein sequence ID" value="CAF4443068.1"/>
    <property type="molecule type" value="Genomic_DNA"/>
</dbReference>
<gene>
    <name evidence="2" type="ORF">OKA104_LOCUS53735</name>
</gene>
<sequence length="118" mass="13067">NIHCIDPRSYDGKAILTIVILTILVILILLATGMHIACKEKYSLQVEDSIRSGYEPILDQTIVETETETVITTTTAATIDPLDEGTPLITRPRQTVDSIAQNLINCCSLTNNYHLLKK</sequence>